<dbReference type="OrthoDB" id="37537at2759"/>
<comment type="caution">
    <text evidence="3">The sequence shown here is derived from an EMBL/GenBank/DDBJ whole genome shotgun (WGS) entry which is preliminary data.</text>
</comment>
<dbReference type="GO" id="GO:0005737">
    <property type="term" value="C:cytoplasm"/>
    <property type="evidence" value="ECO:0007669"/>
    <property type="project" value="TreeGrafter"/>
</dbReference>
<proteinExistence type="predicted"/>
<dbReference type="SUPFAM" id="SSF51430">
    <property type="entry name" value="NAD(P)-linked oxidoreductase"/>
    <property type="match status" value="1"/>
</dbReference>
<dbReference type="InterPro" id="IPR023210">
    <property type="entry name" value="NADP_OxRdtase_dom"/>
</dbReference>
<dbReference type="InParanoid" id="A0A2N3NDN4"/>
<dbReference type="PANTHER" id="PTHR43625:SF78">
    <property type="entry name" value="PYRIDOXAL REDUCTASE-RELATED"/>
    <property type="match status" value="1"/>
</dbReference>
<dbReference type="Pfam" id="PF00248">
    <property type="entry name" value="Aldo_ket_red"/>
    <property type="match status" value="1"/>
</dbReference>
<dbReference type="FunCoup" id="A0A2N3NDN4">
    <property type="interactions" value="33"/>
</dbReference>
<keyword evidence="4" id="KW-1185">Reference proteome</keyword>
<dbReference type="CDD" id="cd19077">
    <property type="entry name" value="AKR_AKR8A1-2"/>
    <property type="match status" value="1"/>
</dbReference>
<organism evidence="3 4">
    <name type="scientific">Lomentospora prolificans</name>
    <dbReference type="NCBI Taxonomy" id="41688"/>
    <lineage>
        <taxon>Eukaryota</taxon>
        <taxon>Fungi</taxon>
        <taxon>Dikarya</taxon>
        <taxon>Ascomycota</taxon>
        <taxon>Pezizomycotina</taxon>
        <taxon>Sordariomycetes</taxon>
        <taxon>Hypocreomycetidae</taxon>
        <taxon>Microascales</taxon>
        <taxon>Microascaceae</taxon>
        <taxon>Lomentospora</taxon>
    </lineage>
</organism>
<keyword evidence="1" id="KW-0560">Oxidoreductase</keyword>
<evidence type="ECO:0000256" key="1">
    <source>
        <dbReference type="ARBA" id="ARBA00023002"/>
    </source>
</evidence>
<dbReference type="Proteomes" id="UP000233524">
    <property type="component" value="Unassembled WGS sequence"/>
</dbReference>
<name>A0A2N3NDN4_9PEZI</name>
<dbReference type="STRING" id="41688.A0A2N3NDN4"/>
<dbReference type="GO" id="GO:0016491">
    <property type="term" value="F:oxidoreductase activity"/>
    <property type="evidence" value="ECO:0007669"/>
    <property type="project" value="UniProtKB-KW"/>
</dbReference>
<accession>A0A2N3NDN4</accession>
<dbReference type="VEuPathDB" id="FungiDB:jhhlp_002298"/>
<evidence type="ECO:0000313" key="4">
    <source>
        <dbReference type="Proteomes" id="UP000233524"/>
    </source>
</evidence>
<dbReference type="PANTHER" id="PTHR43625">
    <property type="entry name" value="AFLATOXIN B1 ALDEHYDE REDUCTASE"/>
    <property type="match status" value="1"/>
</dbReference>
<gene>
    <name evidence="3" type="ORF">jhhlp_002298</name>
</gene>
<evidence type="ECO:0000259" key="2">
    <source>
        <dbReference type="Pfam" id="PF00248"/>
    </source>
</evidence>
<dbReference type="EMBL" id="NLAX01000008">
    <property type="protein sequence ID" value="PKS10544.1"/>
    <property type="molecule type" value="Genomic_DNA"/>
</dbReference>
<dbReference type="Gene3D" id="3.20.20.100">
    <property type="entry name" value="NADP-dependent oxidoreductase domain"/>
    <property type="match status" value="1"/>
</dbReference>
<sequence length="329" mass="36163">MPQLGGREVGRIGFGLMGLTWRPNPCSEEQAFAAMRAALANGANFWNGGEFYGTPEHNSMTLLNAYFKKYPEDASKVVLSIKGGTVPGTLDMDGSPENTRRSVDQIMKQLSGSIKVDMFECARRDRKVPLETTLGVLENEYVKTGKIGGISLSEVSAETIHEAVKITRINAVEVELSLWATDVLENGVAEACAKYNIPLVAYSPLGRGILTGQIKSPEDIPEGDFRRFLPRFQPDTFAINLELVRQVEKLANKKQCTLSQLAIGWCLALSRRPNMPTIIPIPGATTEDRVNENSKIVELTDEEMAEIDAILAKFEVVGDRYPKGSLINT</sequence>
<protein>
    <recommendedName>
        <fullName evidence="2">NADP-dependent oxidoreductase domain-containing protein</fullName>
    </recommendedName>
</protein>
<dbReference type="AlphaFoldDB" id="A0A2N3NDN4"/>
<evidence type="ECO:0000313" key="3">
    <source>
        <dbReference type="EMBL" id="PKS10544.1"/>
    </source>
</evidence>
<reference evidence="3 4" key="1">
    <citation type="journal article" date="2017" name="G3 (Bethesda)">
        <title>First Draft Genome Sequence of the Pathogenic Fungus Lomentospora prolificans (Formerly Scedosporium prolificans).</title>
        <authorList>
            <person name="Luo R."/>
            <person name="Zimin A."/>
            <person name="Workman R."/>
            <person name="Fan Y."/>
            <person name="Pertea G."/>
            <person name="Grossman N."/>
            <person name="Wear M.P."/>
            <person name="Jia B."/>
            <person name="Miller H."/>
            <person name="Casadevall A."/>
            <person name="Timp W."/>
            <person name="Zhang S.X."/>
            <person name="Salzberg S.L."/>
        </authorList>
    </citation>
    <scope>NUCLEOTIDE SEQUENCE [LARGE SCALE GENOMIC DNA]</scope>
    <source>
        <strain evidence="3 4">JHH-5317</strain>
    </source>
</reference>
<dbReference type="InterPro" id="IPR050791">
    <property type="entry name" value="Aldo-Keto_reductase"/>
</dbReference>
<dbReference type="InterPro" id="IPR036812">
    <property type="entry name" value="NAD(P)_OxRdtase_dom_sf"/>
</dbReference>
<feature type="domain" description="NADP-dependent oxidoreductase" evidence="2">
    <location>
        <begin position="11"/>
        <end position="311"/>
    </location>
</feature>